<dbReference type="InterPro" id="IPR036186">
    <property type="entry name" value="Serpin_sf"/>
</dbReference>
<dbReference type="EMBL" id="JAUUTY010000004">
    <property type="protein sequence ID" value="KAK1648326.1"/>
    <property type="molecule type" value="Genomic_DNA"/>
</dbReference>
<feature type="domain" description="Serpin" evidence="3">
    <location>
        <begin position="69"/>
        <end position="466"/>
    </location>
</feature>
<gene>
    <name evidence="4" type="ORF">QYE76_066131</name>
</gene>
<evidence type="ECO:0000313" key="5">
    <source>
        <dbReference type="Proteomes" id="UP001231189"/>
    </source>
</evidence>
<name>A0AAD8SBE5_LOLMU</name>
<dbReference type="CDD" id="cd02043">
    <property type="entry name" value="serpinP_plants"/>
    <property type="match status" value="1"/>
</dbReference>
<dbReference type="SMART" id="SM00093">
    <property type="entry name" value="SERPIN"/>
    <property type="match status" value="1"/>
</dbReference>
<dbReference type="Pfam" id="PF00079">
    <property type="entry name" value="Serpin"/>
    <property type="match status" value="1"/>
</dbReference>
<protein>
    <recommendedName>
        <fullName evidence="3">Serpin domain-containing protein</fullName>
    </recommendedName>
</protein>
<dbReference type="InterPro" id="IPR042185">
    <property type="entry name" value="Serpin_sf_2"/>
</dbReference>
<dbReference type="Gene3D" id="3.30.497.10">
    <property type="entry name" value="Antithrombin, subunit I, domain 2"/>
    <property type="match status" value="1"/>
</dbReference>
<dbReference type="Gene3D" id="2.30.39.10">
    <property type="entry name" value="Alpha-1-antitrypsin, domain 1"/>
    <property type="match status" value="1"/>
</dbReference>
<dbReference type="InterPro" id="IPR042178">
    <property type="entry name" value="Serpin_sf_1"/>
</dbReference>
<dbReference type="PANTHER" id="PTHR11461">
    <property type="entry name" value="SERINE PROTEASE INHIBITOR, SERPIN"/>
    <property type="match status" value="1"/>
</dbReference>
<dbReference type="InterPro" id="IPR000215">
    <property type="entry name" value="Serpin_fam"/>
</dbReference>
<comment type="similarity">
    <text evidence="1 2">Belongs to the serpin family.</text>
</comment>
<dbReference type="PANTHER" id="PTHR11461:SF313">
    <property type="entry name" value="SERPIN-Z5-RELATED"/>
    <property type="match status" value="1"/>
</dbReference>
<dbReference type="InterPro" id="IPR023796">
    <property type="entry name" value="Serpin_dom"/>
</dbReference>
<keyword evidence="5" id="KW-1185">Reference proteome</keyword>
<proteinExistence type="inferred from homology"/>
<evidence type="ECO:0000256" key="1">
    <source>
        <dbReference type="ARBA" id="ARBA00009500"/>
    </source>
</evidence>
<comment type="caution">
    <text evidence="4">The sequence shown here is derived from an EMBL/GenBank/DDBJ whole genome shotgun (WGS) entry which is preliminary data.</text>
</comment>
<dbReference type="SUPFAM" id="SSF56574">
    <property type="entry name" value="Serpins"/>
    <property type="match status" value="1"/>
</dbReference>
<evidence type="ECO:0000259" key="3">
    <source>
        <dbReference type="SMART" id="SM00093"/>
    </source>
</evidence>
<evidence type="ECO:0000313" key="4">
    <source>
        <dbReference type="EMBL" id="KAK1648326.1"/>
    </source>
</evidence>
<sequence>MPSPRLPNTSPKLVCLPLLLAFAVAATLWYSAELHAILARVTDLRPAPHPGPGPAMVAAIRDGQPSFALRLAKHLAPAGGNATKGNVNVAFSPVSIHAALALLAAGARGATLNQLIAFLGAPSAAGLADCGRLIVHRVLGDRAASGGPRVLFSGGIWIDASRGGLKTAFRDVAVQSYKSEARTVSFASEPEEVAEAINSWVKKATNNLIDSIISADDFAAGTDLVLANAVYFKAKWDVPFEPRRTRPSTFHRLDGSRVDVQFMSQTMYRAQYASCVDGFKVLKLPYEHGRDDVHKHGRGGAAGVASPDADDTQYSMYLFLPHERHGIAKMVDAITAKPDYLYNVLTKAAATTVRVRLPKFEISFERDLVSDLRQLGLSLPFSSESADLRGIFEKESRTFLSKLLHKAVVKVDEDGTEAAAVTIGLFDTTARQREPPVQFVADHPFSFFIVEERSGVIVFAGHVLDPTN</sequence>
<accession>A0AAD8SBE5</accession>
<dbReference type="GO" id="GO:0004867">
    <property type="term" value="F:serine-type endopeptidase inhibitor activity"/>
    <property type="evidence" value="ECO:0007669"/>
    <property type="project" value="InterPro"/>
</dbReference>
<organism evidence="4 5">
    <name type="scientific">Lolium multiflorum</name>
    <name type="common">Italian ryegrass</name>
    <name type="synonym">Lolium perenne subsp. multiflorum</name>
    <dbReference type="NCBI Taxonomy" id="4521"/>
    <lineage>
        <taxon>Eukaryota</taxon>
        <taxon>Viridiplantae</taxon>
        <taxon>Streptophyta</taxon>
        <taxon>Embryophyta</taxon>
        <taxon>Tracheophyta</taxon>
        <taxon>Spermatophyta</taxon>
        <taxon>Magnoliopsida</taxon>
        <taxon>Liliopsida</taxon>
        <taxon>Poales</taxon>
        <taxon>Poaceae</taxon>
        <taxon>BOP clade</taxon>
        <taxon>Pooideae</taxon>
        <taxon>Poodae</taxon>
        <taxon>Poeae</taxon>
        <taxon>Poeae Chloroplast Group 2 (Poeae type)</taxon>
        <taxon>Loliodinae</taxon>
        <taxon>Loliinae</taxon>
        <taxon>Lolium</taxon>
    </lineage>
</organism>
<dbReference type="Proteomes" id="UP001231189">
    <property type="component" value="Unassembled WGS sequence"/>
</dbReference>
<evidence type="ECO:0000256" key="2">
    <source>
        <dbReference type="RuleBase" id="RU000411"/>
    </source>
</evidence>
<dbReference type="GO" id="GO:0005615">
    <property type="term" value="C:extracellular space"/>
    <property type="evidence" value="ECO:0007669"/>
    <property type="project" value="InterPro"/>
</dbReference>
<dbReference type="AlphaFoldDB" id="A0AAD8SBE5"/>
<reference evidence="4" key="1">
    <citation type="submission" date="2023-07" db="EMBL/GenBank/DDBJ databases">
        <title>A chromosome-level genome assembly of Lolium multiflorum.</title>
        <authorList>
            <person name="Chen Y."/>
            <person name="Copetti D."/>
            <person name="Kolliker R."/>
            <person name="Studer B."/>
        </authorList>
    </citation>
    <scope>NUCLEOTIDE SEQUENCE</scope>
    <source>
        <strain evidence="4">02402/16</strain>
        <tissue evidence="4">Leaf</tissue>
    </source>
</reference>